<reference evidence="1 2" key="1">
    <citation type="submission" date="2012-09" db="EMBL/GenBank/DDBJ databases">
        <title>The Genome Sequence of Bacteroides oleiciplenus YIT 12058.</title>
        <authorList>
            <consortium name="The Broad Institute Genome Sequencing Platform"/>
            <person name="Earl A."/>
            <person name="Ward D."/>
            <person name="Feldgarden M."/>
            <person name="Gevers D."/>
            <person name="Morotomi M."/>
            <person name="Walker B."/>
            <person name="Young S.K."/>
            <person name="Zeng Q."/>
            <person name="Gargeya S."/>
            <person name="Fitzgerald M."/>
            <person name="Haas B."/>
            <person name="Abouelleil A."/>
            <person name="Alvarado L."/>
            <person name="Arachchi H.M."/>
            <person name="Berlin A.M."/>
            <person name="Chapman S.B."/>
            <person name="Goldberg J."/>
            <person name="Griggs A."/>
            <person name="Gujja S."/>
            <person name="Hansen M."/>
            <person name="Howarth C."/>
            <person name="Imamovic A."/>
            <person name="Larimer J."/>
            <person name="McCowen C."/>
            <person name="Montmayeur A."/>
            <person name="Murphy C."/>
            <person name="Neiman D."/>
            <person name="Pearson M."/>
            <person name="Priest M."/>
            <person name="Roberts A."/>
            <person name="Saif S."/>
            <person name="Shea T."/>
            <person name="Sisk P."/>
            <person name="Sykes S."/>
            <person name="Wortman J."/>
            <person name="Nusbaum C."/>
            <person name="Birren B."/>
        </authorList>
    </citation>
    <scope>NUCLEOTIDE SEQUENCE [LARGE SCALE GENOMIC DNA]</scope>
    <source>
        <strain evidence="1 2">YIT 12058</strain>
    </source>
</reference>
<dbReference type="eggNOG" id="ENOG5033I95">
    <property type="taxonomic scope" value="Bacteria"/>
</dbReference>
<evidence type="ECO:0000313" key="1">
    <source>
        <dbReference type="EMBL" id="EKU91614.1"/>
    </source>
</evidence>
<organism evidence="1 2">
    <name type="scientific">Bacteroides oleiciplenus YIT 12058</name>
    <dbReference type="NCBI Taxonomy" id="742727"/>
    <lineage>
        <taxon>Bacteria</taxon>
        <taxon>Pseudomonadati</taxon>
        <taxon>Bacteroidota</taxon>
        <taxon>Bacteroidia</taxon>
        <taxon>Bacteroidales</taxon>
        <taxon>Bacteroidaceae</taxon>
        <taxon>Bacteroides</taxon>
    </lineage>
</organism>
<protein>
    <recommendedName>
        <fullName evidence="3">DUF4304 domain-containing protein</fullName>
    </recommendedName>
</protein>
<dbReference type="HOGENOM" id="CLU_1831119_0_0_10"/>
<name>K9E3F6_9BACE</name>
<evidence type="ECO:0008006" key="3">
    <source>
        <dbReference type="Google" id="ProtNLM"/>
    </source>
</evidence>
<dbReference type="Proteomes" id="UP000009872">
    <property type="component" value="Unassembled WGS sequence"/>
</dbReference>
<dbReference type="PATRIC" id="fig|742727.4.peg.1347"/>
<dbReference type="AlphaFoldDB" id="K9E3F6"/>
<dbReference type="Pfam" id="PF14137">
    <property type="entry name" value="DUF4304"/>
    <property type="match status" value="1"/>
</dbReference>
<evidence type="ECO:0000313" key="2">
    <source>
        <dbReference type="Proteomes" id="UP000009872"/>
    </source>
</evidence>
<sequence length="157" mass="18398">MENCSRYLLIMDSKEFKKRFGKIAKSYGFKSAYGGWYKENDECISLFWLQKSSYVNEFYLNLRAYIQGAFDRHYSINKEIMKSSFGHVIDQITGNSIFDLEDVTMSDEERTKRLEATFSDVIVPFTTQTLSKVGIIKMFEEKRIYLTPAVREELGIE</sequence>
<proteinExistence type="predicted"/>
<accession>K9E3F6</accession>
<dbReference type="InterPro" id="IPR025412">
    <property type="entry name" value="DUF4304"/>
</dbReference>
<gene>
    <name evidence="1" type="ORF">HMPREF9447_01328</name>
</gene>
<comment type="caution">
    <text evidence="1">The sequence shown here is derived from an EMBL/GenBank/DDBJ whole genome shotgun (WGS) entry which is preliminary data.</text>
</comment>
<dbReference type="STRING" id="742727.HMPREF9447_01328"/>
<dbReference type="EMBL" id="ADLF01000005">
    <property type="protein sequence ID" value="EKU91614.1"/>
    <property type="molecule type" value="Genomic_DNA"/>
</dbReference>
<keyword evidence="2" id="KW-1185">Reference proteome</keyword>